<dbReference type="RefSeq" id="WP_074489161.1">
    <property type="nucleotide sequence ID" value="NZ_FPAM01000004.1"/>
</dbReference>
<name>A0A1Q5ZXI7_9SPHI</name>
<evidence type="ECO:0000259" key="1">
    <source>
        <dbReference type="Pfam" id="PF13628"/>
    </source>
</evidence>
<evidence type="ECO:0000313" key="3">
    <source>
        <dbReference type="Proteomes" id="UP000186720"/>
    </source>
</evidence>
<reference evidence="2 3" key="1">
    <citation type="submission" date="2016-11" db="EMBL/GenBank/DDBJ databases">
        <title>Whole Genome Sequencing of Mucilaginibacter polytrichastri RG4-7(T) isolated from the moss sample.</title>
        <authorList>
            <person name="Li Y."/>
        </authorList>
    </citation>
    <scope>NUCLEOTIDE SEQUENCE [LARGE SCALE GENOMIC DNA]</scope>
    <source>
        <strain evidence="2 3">RG4-7</strain>
    </source>
</reference>
<accession>A0A1Q5ZXI7</accession>
<organism evidence="2 3">
    <name type="scientific">Mucilaginibacter polytrichastri</name>
    <dbReference type="NCBI Taxonomy" id="1302689"/>
    <lineage>
        <taxon>Bacteria</taxon>
        <taxon>Pseudomonadati</taxon>
        <taxon>Bacteroidota</taxon>
        <taxon>Sphingobacteriia</taxon>
        <taxon>Sphingobacteriales</taxon>
        <taxon>Sphingobacteriaceae</taxon>
        <taxon>Mucilaginibacter</taxon>
    </lineage>
</organism>
<feature type="domain" description="DUF4142" evidence="1">
    <location>
        <begin position="55"/>
        <end position="189"/>
    </location>
</feature>
<dbReference type="InterPro" id="IPR025419">
    <property type="entry name" value="DUF4142"/>
</dbReference>
<dbReference type="EMBL" id="MPPL01000001">
    <property type="protein sequence ID" value="OKS86473.1"/>
    <property type="molecule type" value="Genomic_DNA"/>
</dbReference>
<dbReference type="InterPro" id="IPR012347">
    <property type="entry name" value="Ferritin-like"/>
</dbReference>
<dbReference type="Pfam" id="PF13628">
    <property type="entry name" value="DUF4142"/>
    <property type="match status" value="1"/>
</dbReference>
<dbReference type="PROSITE" id="PS51257">
    <property type="entry name" value="PROKAR_LIPOPROTEIN"/>
    <property type="match status" value="1"/>
</dbReference>
<gene>
    <name evidence="2" type="ORF">RG47T_1929</name>
</gene>
<dbReference type="OrthoDB" id="883203at2"/>
<dbReference type="STRING" id="1302689.RG47T_1929"/>
<protein>
    <recommendedName>
        <fullName evidence="1">DUF4142 domain-containing protein</fullName>
    </recommendedName>
</protein>
<sequence>MKKLSYMVMIAAAAIAFQGCDSKPKDAKESADSLNKTKDTTTNVAATGGIAVDQADSKFTTEAANGGMAEVALGKLALTKTTNASVKEFATMMVSDHGKANEKLTEIAKTKNITLPVTVDADHQKKMDDLAKLTGKDFDKAYVDAMVDGHKKTLDLMNGEAKDGKDAELKAFATETAPIVQAHLDAIKKIKDGLK</sequence>
<dbReference type="AlphaFoldDB" id="A0A1Q5ZXI7"/>
<dbReference type="PANTHER" id="PTHR38593:SF1">
    <property type="entry name" value="BLR2558 PROTEIN"/>
    <property type="match status" value="1"/>
</dbReference>
<dbReference type="PANTHER" id="PTHR38593">
    <property type="entry name" value="BLR2558 PROTEIN"/>
    <property type="match status" value="1"/>
</dbReference>
<dbReference type="Proteomes" id="UP000186720">
    <property type="component" value="Unassembled WGS sequence"/>
</dbReference>
<keyword evidence="3" id="KW-1185">Reference proteome</keyword>
<dbReference type="Gene3D" id="1.20.1260.10">
    <property type="match status" value="1"/>
</dbReference>
<comment type="caution">
    <text evidence="2">The sequence shown here is derived from an EMBL/GenBank/DDBJ whole genome shotgun (WGS) entry which is preliminary data.</text>
</comment>
<proteinExistence type="predicted"/>
<evidence type="ECO:0000313" key="2">
    <source>
        <dbReference type="EMBL" id="OKS86473.1"/>
    </source>
</evidence>